<dbReference type="Proteomes" id="UP001177883">
    <property type="component" value="Unassembled WGS sequence"/>
</dbReference>
<feature type="domain" description="Polysaccharide pyruvyl transferase" evidence="1">
    <location>
        <begin position="119"/>
        <end position="376"/>
    </location>
</feature>
<dbReference type="RefSeq" id="WP_102490873.1">
    <property type="nucleotide sequence ID" value="NZ_JAUYVK010000011.1"/>
</dbReference>
<organism evidence="2 3">
    <name type="scientific">Vibrio splendidus</name>
    <dbReference type="NCBI Taxonomy" id="29497"/>
    <lineage>
        <taxon>Bacteria</taxon>
        <taxon>Pseudomonadati</taxon>
        <taxon>Pseudomonadota</taxon>
        <taxon>Gammaproteobacteria</taxon>
        <taxon>Vibrionales</taxon>
        <taxon>Vibrionaceae</taxon>
        <taxon>Vibrio</taxon>
    </lineage>
</organism>
<dbReference type="GO" id="GO:0016740">
    <property type="term" value="F:transferase activity"/>
    <property type="evidence" value="ECO:0007669"/>
    <property type="project" value="UniProtKB-KW"/>
</dbReference>
<sequence>MIIKKILNFKKFIVQMNHSIKRIEKKSAALDKLIGKNSIALESRLKKINEKVDVVTNKNKKLQETVSLLYRERKQKNIENAKLKKYIEEQDLAIINTQLETTQCENLIITTYPKFASRNVGDAMITESFIKLMLDKDENFKYVMVFRDVSLDKLDLKYIKNIYLPGMSVSPNTYPNNYKLFKDASNIDNYKFLPVSCSFQNLGIGDAAYKVDYSEKDIKFLQKIVNNSGPILCRDEEICKLMQSKGIDSKFFGDLVLFDSCHYKLSKLPTEINKIAFSVQHHSKYNAQSASLLFALRELFNNNAIKICVTFHSEENSVTDEFRELTSHIENIEYINLCGEADNLNFYDDIDLHVGYRLHGHISFLRRKKPTVLLAEDVRAYGFFKTEVLNYGIFDASSENSQIESVVSFIMSQVQKSFSGYKQVFSNIDRLHDEVVNKSLK</sequence>
<evidence type="ECO:0000313" key="3">
    <source>
        <dbReference type="Proteomes" id="UP001177883"/>
    </source>
</evidence>
<protein>
    <submittedName>
        <fullName evidence="2">Polysaccharide pyruvyl transferase family protein</fullName>
    </submittedName>
</protein>
<dbReference type="InterPro" id="IPR007345">
    <property type="entry name" value="Polysacch_pyruvyl_Trfase"/>
</dbReference>
<accession>A0ABD5AAV2</accession>
<dbReference type="Pfam" id="PF04230">
    <property type="entry name" value="PS_pyruv_trans"/>
    <property type="match status" value="1"/>
</dbReference>
<keyword evidence="2" id="KW-0808">Transferase</keyword>
<comment type="caution">
    <text evidence="2">The sequence shown here is derived from an EMBL/GenBank/DDBJ whole genome shotgun (WGS) entry which is preliminary data.</text>
</comment>
<proteinExistence type="predicted"/>
<name>A0ABD5AAV2_VIBSP</name>
<evidence type="ECO:0000313" key="2">
    <source>
        <dbReference type="EMBL" id="MDP2490259.1"/>
    </source>
</evidence>
<reference evidence="2" key="1">
    <citation type="submission" date="2023-07" db="EMBL/GenBank/DDBJ databases">
        <title>Genome content predicts the carbon catabolic preferences of heterotrophic bacteria.</title>
        <authorList>
            <person name="Gralka M."/>
        </authorList>
    </citation>
    <scope>NUCLEOTIDE SEQUENCE</scope>
    <source>
        <strain evidence="2">6E03</strain>
    </source>
</reference>
<dbReference type="EMBL" id="JAUYVK010000011">
    <property type="protein sequence ID" value="MDP2490259.1"/>
    <property type="molecule type" value="Genomic_DNA"/>
</dbReference>
<gene>
    <name evidence="2" type="ORF">Q8W38_13000</name>
</gene>
<dbReference type="AlphaFoldDB" id="A0ABD5AAV2"/>
<evidence type="ECO:0000259" key="1">
    <source>
        <dbReference type="Pfam" id="PF04230"/>
    </source>
</evidence>